<keyword evidence="2" id="KW-0238">DNA-binding</keyword>
<evidence type="ECO:0000256" key="1">
    <source>
        <dbReference type="ARBA" id="ARBA00023015"/>
    </source>
</evidence>
<keyword evidence="3" id="KW-0804">Transcription</keyword>
<dbReference type="PROSITE" id="PS50995">
    <property type="entry name" value="HTH_MARR_2"/>
    <property type="match status" value="1"/>
</dbReference>
<dbReference type="GO" id="GO:0003700">
    <property type="term" value="F:DNA-binding transcription factor activity"/>
    <property type="evidence" value="ECO:0007669"/>
    <property type="project" value="InterPro"/>
</dbReference>
<accession>A0A382JD01</accession>
<dbReference type="InterPro" id="IPR000835">
    <property type="entry name" value="HTH_MarR-typ"/>
</dbReference>
<proteinExistence type="predicted"/>
<dbReference type="PANTHER" id="PTHR42756">
    <property type="entry name" value="TRANSCRIPTIONAL REGULATOR, MARR"/>
    <property type="match status" value="1"/>
</dbReference>
<dbReference type="InterPro" id="IPR036388">
    <property type="entry name" value="WH-like_DNA-bd_sf"/>
</dbReference>
<evidence type="ECO:0000313" key="5">
    <source>
        <dbReference type="EMBL" id="SVC09608.1"/>
    </source>
</evidence>
<evidence type="ECO:0000256" key="3">
    <source>
        <dbReference type="ARBA" id="ARBA00023163"/>
    </source>
</evidence>
<dbReference type="AlphaFoldDB" id="A0A382JD01"/>
<dbReference type="Gene3D" id="1.10.10.10">
    <property type="entry name" value="Winged helix-like DNA-binding domain superfamily/Winged helix DNA-binding domain"/>
    <property type="match status" value="1"/>
</dbReference>
<dbReference type="Pfam" id="PF01047">
    <property type="entry name" value="MarR"/>
    <property type="match status" value="1"/>
</dbReference>
<evidence type="ECO:0000259" key="4">
    <source>
        <dbReference type="PROSITE" id="PS50995"/>
    </source>
</evidence>
<protein>
    <recommendedName>
        <fullName evidence="4">HTH marR-type domain-containing protein</fullName>
    </recommendedName>
</protein>
<evidence type="ECO:0000256" key="2">
    <source>
        <dbReference type="ARBA" id="ARBA00023125"/>
    </source>
</evidence>
<gene>
    <name evidence="5" type="ORF">METZ01_LOCUS262462</name>
</gene>
<dbReference type="EMBL" id="UINC01073315">
    <property type="protein sequence ID" value="SVC09608.1"/>
    <property type="molecule type" value="Genomic_DNA"/>
</dbReference>
<organism evidence="5">
    <name type="scientific">marine metagenome</name>
    <dbReference type="NCBI Taxonomy" id="408172"/>
    <lineage>
        <taxon>unclassified sequences</taxon>
        <taxon>metagenomes</taxon>
        <taxon>ecological metagenomes</taxon>
    </lineage>
</organism>
<dbReference type="PRINTS" id="PR00598">
    <property type="entry name" value="HTHMARR"/>
</dbReference>
<feature type="domain" description="HTH marR-type" evidence="4">
    <location>
        <begin position="10"/>
        <end position="144"/>
    </location>
</feature>
<sequence>MTDKESLNLHMNLGMLLSNAHRAMTKRFVQNTHKIGLDISLDQWMVLGPIWKLNDACHKELAEYCLKDKTSITRIIDTLEKKNLVVRVPDRVDHRKKRVVLTNAGKQLFFDVLPVMEKTRAEVQQDIPDKDIEIFKQVLMRITANLDDEESCTDN</sequence>
<dbReference type="SMART" id="SM00347">
    <property type="entry name" value="HTH_MARR"/>
    <property type="match status" value="1"/>
</dbReference>
<keyword evidence="1" id="KW-0805">Transcription regulation</keyword>
<dbReference type="SUPFAM" id="SSF46785">
    <property type="entry name" value="Winged helix' DNA-binding domain"/>
    <property type="match status" value="1"/>
</dbReference>
<dbReference type="GO" id="GO:0003677">
    <property type="term" value="F:DNA binding"/>
    <property type="evidence" value="ECO:0007669"/>
    <property type="project" value="UniProtKB-KW"/>
</dbReference>
<dbReference type="InterPro" id="IPR036390">
    <property type="entry name" value="WH_DNA-bd_sf"/>
</dbReference>
<dbReference type="PANTHER" id="PTHR42756:SF1">
    <property type="entry name" value="TRANSCRIPTIONAL REPRESSOR OF EMRAB OPERON"/>
    <property type="match status" value="1"/>
</dbReference>
<name>A0A382JD01_9ZZZZ</name>
<reference evidence="5" key="1">
    <citation type="submission" date="2018-05" db="EMBL/GenBank/DDBJ databases">
        <authorList>
            <person name="Lanie J.A."/>
            <person name="Ng W.-L."/>
            <person name="Kazmierczak K.M."/>
            <person name="Andrzejewski T.M."/>
            <person name="Davidsen T.M."/>
            <person name="Wayne K.J."/>
            <person name="Tettelin H."/>
            <person name="Glass J.I."/>
            <person name="Rusch D."/>
            <person name="Podicherti R."/>
            <person name="Tsui H.-C.T."/>
            <person name="Winkler M.E."/>
        </authorList>
    </citation>
    <scope>NUCLEOTIDE SEQUENCE</scope>
</reference>